<dbReference type="SUPFAM" id="SSF52980">
    <property type="entry name" value="Restriction endonuclease-like"/>
    <property type="match status" value="1"/>
</dbReference>
<keyword evidence="2" id="KW-0378">Hydrolase</keyword>
<dbReference type="PANTHER" id="PTHR36558:SF1">
    <property type="entry name" value="RESTRICTION ENDONUCLEASE DOMAIN-CONTAINING PROTEIN-RELATED"/>
    <property type="match status" value="1"/>
</dbReference>
<dbReference type="InterPro" id="IPR011335">
    <property type="entry name" value="Restrct_endonuc-II-like"/>
</dbReference>
<dbReference type="Gene3D" id="3.90.1570.10">
    <property type="entry name" value="tt1808, chain A"/>
    <property type="match status" value="1"/>
</dbReference>
<organism evidence="2 3">
    <name type="scientific">Adhaeribacter radiodurans</name>
    <dbReference type="NCBI Taxonomy" id="2745197"/>
    <lineage>
        <taxon>Bacteria</taxon>
        <taxon>Pseudomonadati</taxon>
        <taxon>Bacteroidota</taxon>
        <taxon>Cytophagia</taxon>
        <taxon>Cytophagales</taxon>
        <taxon>Hymenobacteraceae</taxon>
        <taxon>Adhaeribacter</taxon>
    </lineage>
</organism>
<accession>A0A7L7LBB6</accession>
<dbReference type="Pfam" id="PF05685">
    <property type="entry name" value="Uma2"/>
    <property type="match status" value="1"/>
</dbReference>
<dbReference type="AlphaFoldDB" id="A0A7L7LBB6"/>
<dbReference type="Proteomes" id="UP000514509">
    <property type="component" value="Chromosome"/>
</dbReference>
<protein>
    <submittedName>
        <fullName evidence="2">Uma2 family endonuclease</fullName>
    </submittedName>
</protein>
<dbReference type="EMBL" id="CP055153">
    <property type="protein sequence ID" value="QMU30126.1"/>
    <property type="molecule type" value="Genomic_DNA"/>
</dbReference>
<sequence length="192" mass="22054">MAVQTKKFINPEEYLTAEREAEFKNGYYQGEVFAMSGASFNHNVIAANLLGLLFSLKKMDVRAFGNDLRLHIPLNSLYTYPDVTIICGKPTFLDQQLDTVVNPTVIFEVLSPATEKYDRGKKFMLYRSISALQEYILIDSQYRLIGKYTRNAENHWILTDYKQSEDNLIFNSIPCRLSLQEIYSETIGIQAV</sequence>
<keyword evidence="2" id="KW-0540">Nuclease</keyword>
<dbReference type="RefSeq" id="WP_182412583.1">
    <property type="nucleotide sequence ID" value="NZ_CP055153.1"/>
</dbReference>
<evidence type="ECO:0000259" key="1">
    <source>
        <dbReference type="Pfam" id="PF05685"/>
    </source>
</evidence>
<reference evidence="2 3" key="2">
    <citation type="submission" date="2020-08" db="EMBL/GenBank/DDBJ databases">
        <title>Adhaeribacter dokdonensis sp. nov., isolated from the rhizosphere of Elymus tsukushiensis, a plant native to the Dokdo Islands, Republic of Korea.</title>
        <authorList>
            <person name="Ghim S.Y."/>
        </authorList>
    </citation>
    <scope>NUCLEOTIDE SEQUENCE [LARGE SCALE GENOMIC DNA]</scope>
    <source>
        <strain evidence="2 3">KUDC8001</strain>
    </source>
</reference>
<evidence type="ECO:0000313" key="2">
    <source>
        <dbReference type="EMBL" id="QMU30126.1"/>
    </source>
</evidence>
<evidence type="ECO:0000313" key="3">
    <source>
        <dbReference type="Proteomes" id="UP000514509"/>
    </source>
</evidence>
<keyword evidence="3" id="KW-1185">Reference proteome</keyword>
<dbReference type="KEGG" id="add:HUW48_19770"/>
<reference evidence="2 3" key="1">
    <citation type="submission" date="2020-06" db="EMBL/GenBank/DDBJ databases">
        <authorList>
            <person name="Hwang Y.J."/>
        </authorList>
    </citation>
    <scope>NUCLEOTIDE SEQUENCE [LARGE SCALE GENOMIC DNA]</scope>
    <source>
        <strain evidence="2 3">KUDC8001</strain>
    </source>
</reference>
<dbReference type="GO" id="GO:0004519">
    <property type="term" value="F:endonuclease activity"/>
    <property type="evidence" value="ECO:0007669"/>
    <property type="project" value="UniProtKB-KW"/>
</dbReference>
<dbReference type="InterPro" id="IPR008538">
    <property type="entry name" value="Uma2"/>
</dbReference>
<name>A0A7L7LBB6_9BACT</name>
<dbReference type="PANTHER" id="PTHR36558">
    <property type="entry name" value="GLR1098 PROTEIN"/>
    <property type="match status" value="1"/>
</dbReference>
<keyword evidence="2" id="KW-0255">Endonuclease</keyword>
<feature type="domain" description="Putative restriction endonuclease" evidence="1">
    <location>
        <begin position="11"/>
        <end position="178"/>
    </location>
</feature>
<proteinExistence type="predicted"/>
<dbReference type="CDD" id="cd06260">
    <property type="entry name" value="DUF820-like"/>
    <property type="match status" value="1"/>
</dbReference>
<gene>
    <name evidence="2" type="ORF">HUW48_19770</name>
</gene>
<dbReference type="InterPro" id="IPR012296">
    <property type="entry name" value="Nuclease_put_TT1808"/>
</dbReference>